<feature type="region of interest" description="Disordered" evidence="1">
    <location>
        <begin position="172"/>
        <end position="192"/>
    </location>
</feature>
<gene>
    <name evidence="2" type="ORF">BO97DRAFT_416425</name>
</gene>
<keyword evidence="3" id="KW-1185">Reference proteome</keyword>
<organism evidence="2 3">
    <name type="scientific">Aspergillus homomorphus (strain CBS 101889)</name>
    <dbReference type="NCBI Taxonomy" id="1450537"/>
    <lineage>
        <taxon>Eukaryota</taxon>
        <taxon>Fungi</taxon>
        <taxon>Dikarya</taxon>
        <taxon>Ascomycota</taxon>
        <taxon>Pezizomycotina</taxon>
        <taxon>Eurotiomycetes</taxon>
        <taxon>Eurotiomycetidae</taxon>
        <taxon>Eurotiales</taxon>
        <taxon>Aspergillaceae</taxon>
        <taxon>Aspergillus</taxon>
        <taxon>Aspergillus subgen. Circumdati</taxon>
    </lineage>
</organism>
<evidence type="ECO:0000256" key="1">
    <source>
        <dbReference type="SAM" id="MobiDB-lite"/>
    </source>
</evidence>
<dbReference type="AlphaFoldDB" id="A0A395HPT7"/>
<dbReference type="VEuPathDB" id="FungiDB:BO97DRAFT_416425"/>
<dbReference type="RefSeq" id="XP_025549105.1">
    <property type="nucleotide sequence ID" value="XM_025696436.1"/>
</dbReference>
<evidence type="ECO:0000313" key="3">
    <source>
        <dbReference type="Proteomes" id="UP000248961"/>
    </source>
</evidence>
<feature type="compositionally biased region" description="Basic and acidic residues" evidence="1">
    <location>
        <begin position="285"/>
        <end position="298"/>
    </location>
</feature>
<accession>A0A395HPT7</accession>
<proteinExistence type="predicted"/>
<sequence length="298" mass="33574">MAEELLLPATSPAMHVLKSHPMLSRKACERSLHLGGYHLQAHLRTLRLCPIRSGFSIAPSTRLHAFAVEEPRETGRRNLVGHMEKWFFSHYVRNMKKHAREIDRVHQAPGLKQAGISRGDGRLNPRPARCFAAPEKAPSVMGKTSAQMINPGRQKFLSYCTYFTNKPFPRSTRSNLAARQGQRADPPSWPVGIQSWAAKRGSEPQRDDSQAGEWSVAPGTVWSWLHFNFEGALVGLEGQGTTWHDFLLKFYPIAGNAIILRPRTESRLKPAHLTAQPKNPQAQKIEPKRETDKVERSN</sequence>
<dbReference type="Proteomes" id="UP000248961">
    <property type="component" value="Unassembled WGS sequence"/>
</dbReference>
<dbReference type="GeneID" id="37200725"/>
<name>A0A395HPT7_ASPHC</name>
<evidence type="ECO:0000313" key="2">
    <source>
        <dbReference type="EMBL" id="RAL09951.1"/>
    </source>
</evidence>
<dbReference type="EMBL" id="KZ824299">
    <property type="protein sequence ID" value="RAL09951.1"/>
    <property type="molecule type" value="Genomic_DNA"/>
</dbReference>
<protein>
    <submittedName>
        <fullName evidence="2">Uncharacterized protein</fullName>
    </submittedName>
</protein>
<reference evidence="2 3" key="1">
    <citation type="submission" date="2018-02" db="EMBL/GenBank/DDBJ databases">
        <title>The genomes of Aspergillus section Nigri reveals drivers in fungal speciation.</title>
        <authorList>
            <consortium name="DOE Joint Genome Institute"/>
            <person name="Vesth T.C."/>
            <person name="Nybo J."/>
            <person name="Theobald S."/>
            <person name="Brandl J."/>
            <person name="Frisvad J.C."/>
            <person name="Nielsen K.F."/>
            <person name="Lyhne E.K."/>
            <person name="Kogle M.E."/>
            <person name="Kuo A."/>
            <person name="Riley R."/>
            <person name="Clum A."/>
            <person name="Nolan M."/>
            <person name="Lipzen A."/>
            <person name="Salamov A."/>
            <person name="Henrissat B."/>
            <person name="Wiebenga A."/>
            <person name="De vries R.P."/>
            <person name="Grigoriev I.V."/>
            <person name="Mortensen U.H."/>
            <person name="Andersen M.R."/>
            <person name="Baker S.E."/>
        </authorList>
    </citation>
    <scope>NUCLEOTIDE SEQUENCE [LARGE SCALE GENOMIC DNA]</scope>
    <source>
        <strain evidence="2 3">CBS 101889</strain>
    </source>
</reference>
<feature type="region of interest" description="Disordered" evidence="1">
    <location>
        <begin position="268"/>
        <end position="298"/>
    </location>
</feature>